<dbReference type="AlphaFoldDB" id="A0A1B0GN29"/>
<dbReference type="GO" id="GO:0005739">
    <property type="term" value="C:mitochondrion"/>
    <property type="evidence" value="ECO:0007669"/>
    <property type="project" value="TreeGrafter"/>
</dbReference>
<dbReference type="EC" id="3.5.1.3" evidence="2"/>
<evidence type="ECO:0000256" key="4">
    <source>
        <dbReference type="ARBA" id="ARBA00048745"/>
    </source>
</evidence>
<dbReference type="Gene3D" id="3.60.110.10">
    <property type="entry name" value="Carbon-nitrogen hydrolase"/>
    <property type="match status" value="2"/>
</dbReference>
<evidence type="ECO:0000256" key="3">
    <source>
        <dbReference type="ARBA" id="ARBA00041576"/>
    </source>
</evidence>
<feature type="domain" description="CN hydrolase" evidence="5">
    <location>
        <begin position="1"/>
        <end position="123"/>
    </location>
</feature>
<dbReference type="GO" id="GO:0050152">
    <property type="term" value="F:omega-amidase activity"/>
    <property type="evidence" value="ECO:0007669"/>
    <property type="project" value="UniProtKB-EC"/>
</dbReference>
<feature type="domain" description="CN hydrolase" evidence="5">
    <location>
        <begin position="144"/>
        <end position="301"/>
    </location>
</feature>
<keyword evidence="7" id="KW-1185">Reference proteome</keyword>
<comment type="catalytic activity">
    <reaction evidence="4">
        <text>2-oxosuccinamate + H2O = oxaloacetate + NH4(+)</text>
        <dbReference type="Rhea" id="RHEA:59412"/>
        <dbReference type="ChEBI" id="CHEBI:15377"/>
        <dbReference type="ChEBI" id="CHEBI:16452"/>
        <dbReference type="ChEBI" id="CHEBI:28938"/>
        <dbReference type="ChEBI" id="CHEBI:57735"/>
        <dbReference type="EC" id="3.5.1.3"/>
    </reaction>
    <physiologicalReaction direction="left-to-right" evidence="4">
        <dbReference type="Rhea" id="RHEA:59413"/>
    </physiologicalReaction>
</comment>
<accession>A0A1B0GN29</accession>
<proteinExistence type="predicted"/>
<dbReference type="InterPro" id="IPR036526">
    <property type="entry name" value="C-N_Hydrolase_sf"/>
</dbReference>
<evidence type="ECO:0000259" key="5">
    <source>
        <dbReference type="PROSITE" id="PS50263"/>
    </source>
</evidence>
<dbReference type="VEuPathDB" id="VectorBase:PPAPM1_012488"/>
<dbReference type="InterPro" id="IPR003010">
    <property type="entry name" value="C-N_Hydrolase"/>
</dbReference>
<dbReference type="VEuPathDB" id="VectorBase:PPAPM1_012620"/>
<evidence type="ECO:0000256" key="1">
    <source>
        <dbReference type="ARBA" id="ARBA00036637"/>
    </source>
</evidence>
<dbReference type="SUPFAM" id="SSF56317">
    <property type="entry name" value="Carbon-nitrogen hydrolase"/>
    <property type="match status" value="2"/>
</dbReference>
<dbReference type="PANTHER" id="PTHR23088:SF30">
    <property type="entry name" value="OMEGA-AMIDASE NIT2"/>
    <property type="match status" value="1"/>
</dbReference>
<dbReference type="VEuPathDB" id="VectorBase:PPAI004085"/>
<dbReference type="GO" id="GO:0006528">
    <property type="term" value="P:asparagine metabolic process"/>
    <property type="evidence" value="ECO:0007669"/>
    <property type="project" value="TreeGrafter"/>
</dbReference>
<dbReference type="PROSITE" id="PS50263">
    <property type="entry name" value="CN_HYDROLASE"/>
    <property type="match status" value="2"/>
</dbReference>
<comment type="catalytic activity">
    <reaction evidence="1">
        <text>2-oxoglutaramate + H2O = 2-oxoglutarate + NH4(+)</text>
        <dbReference type="Rhea" id="RHEA:32963"/>
        <dbReference type="ChEBI" id="CHEBI:15377"/>
        <dbReference type="ChEBI" id="CHEBI:16769"/>
        <dbReference type="ChEBI" id="CHEBI:16810"/>
        <dbReference type="ChEBI" id="CHEBI:28938"/>
        <dbReference type="EC" id="3.5.1.3"/>
    </reaction>
    <physiologicalReaction direction="left-to-right" evidence="1">
        <dbReference type="Rhea" id="RHEA:32964"/>
    </physiologicalReaction>
</comment>
<name>A0A1B0GN29_PHLPP</name>
<evidence type="ECO:0000313" key="6">
    <source>
        <dbReference type="EnsemblMetazoa" id="PPAI004085-PA"/>
    </source>
</evidence>
<evidence type="ECO:0000313" key="7">
    <source>
        <dbReference type="Proteomes" id="UP000092462"/>
    </source>
</evidence>
<organism evidence="6 7">
    <name type="scientific">Phlebotomus papatasi</name>
    <name type="common">Sandfly</name>
    <dbReference type="NCBI Taxonomy" id="29031"/>
    <lineage>
        <taxon>Eukaryota</taxon>
        <taxon>Metazoa</taxon>
        <taxon>Ecdysozoa</taxon>
        <taxon>Arthropoda</taxon>
        <taxon>Hexapoda</taxon>
        <taxon>Insecta</taxon>
        <taxon>Pterygota</taxon>
        <taxon>Neoptera</taxon>
        <taxon>Endopterygota</taxon>
        <taxon>Diptera</taxon>
        <taxon>Nematocera</taxon>
        <taxon>Psychodoidea</taxon>
        <taxon>Psychodidae</taxon>
        <taxon>Phlebotomus</taxon>
        <taxon>Phlebotomus</taxon>
    </lineage>
</organism>
<evidence type="ECO:0000256" key="2">
    <source>
        <dbReference type="ARBA" id="ARBA00039118"/>
    </source>
</evidence>
<dbReference type="PANTHER" id="PTHR23088">
    <property type="entry name" value="NITRILASE-RELATED"/>
    <property type="match status" value="1"/>
</dbReference>
<protein>
    <recommendedName>
        <fullName evidence="2">omega-amidase</fullName>
        <ecNumber evidence="2">3.5.1.3</ecNumber>
    </recommendedName>
    <alternativeName>
        <fullName evidence="3">Nitrilase homolog 2</fullName>
    </alternativeName>
</protein>
<dbReference type="EMBL" id="AJVK01027926">
    <property type="status" value="NOT_ANNOTATED_CDS"/>
    <property type="molecule type" value="Genomic_DNA"/>
</dbReference>
<dbReference type="GO" id="GO:0006541">
    <property type="term" value="P:glutamine metabolic process"/>
    <property type="evidence" value="ECO:0007669"/>
    <property type="project" value="TreeGrafter"/>
</dbReference>
<dbReference type="GO" id="GO:0006107">
    <property type="term" value="P:oxaloacetate metabolic process"/>
    <property type="evidence" value="ECO:0007669"/>
    <property type="project" value="TreeGrafter"/>
</dbReference>
<dbReference type="Proteomes" id="UP000092462">
    <property type="component" value="Unassembled WGS sequence"/>
</dbReference>
<dbReference type="EnsemblMetazoa" id="PPAI004085-RA">
    <property type="protein sequence ID" value="PPAI004085-PA"/>
    <property type="gene ID" value="PPAI004085"/>
</dbReference>
<dbReference type="Pfam" id="PF00795">
    <property type="entry name" value="CN_hydrolase"/>
    <property type="match status" value="2"/>
</dbReference>
<sequence length="301" mass="34144">HKLYEQLKLSDLGIGKFNKNLLYLPGICFDIEFDEFARVYRNEGCNFLVYPAAFPIYTGELHWELYQRARAADTQSYVTMVSASRDYTNPFVNWGYTTLVDPWARVIKKAGEDEEIIKADLDFSLADSAREQLPVFRKRRTDMYEVVAKHRTAGDVKEDNVTYVMGKIRAAVADEKRTSVPILVVLPELFNSPYGPQFFDKYAELIPDGYTSKALSAIAKELGIYIIGGSYPERDPQNPKTLYNTCTVWGPKGELLAKHRKVHLYDIEVPNKVTFKESTAMTPGKNYTIVEIGPAKIGIGE</sequence>
<reference evidence="6" key="1">
    <citation type="submission" date="2022-08" db="UniProtKB">
        <authorList>
            <consortium name="EnsemblMetazoa"/>
        </authorList>
    </citation>
    <scope>IDENTIFICATION</scope>
    <source>
        <strain evidence="6">Israel</strain>
    </source>
</reference>